<accession>A0AA47P9I7</accession>
<dbReference type="Proteomes" id="UP001174136">
    <property type="component" value="Unassembled WGS sequence"/>
</dbReference>
<gene>
    <name evidence="2" type="ORF">N1851_004957</name>
</gene>
<dbReference type="AlphaFoldDB" id="A0AA47P9I7"/>
<evidence type="ECO:0000313" key="2">
    <source>
        <dbReference type="EMBL" id="KAK0153365.1"/>
    </source>
</evidence>
<protein>
    <submittedName>
        <fullName evidence="2">Uncharacterized protein</fullName>
    </submittedName>
</protein>
<evidence type="ECO:0000313" key="3">
    <source>
        <dbReference type="Proteomes" id="UP001174136"/>
    </source>
</evidence>
<reference evidence="2" key="1">
    <citation type="journal article" date="2023" name="Front. Mar. Sci.">
        <title>A new Merluccius polli reference genome to investigate the effects of global change in West African waters.</title>
        <authorList>
            <person name="Mateo J.L."/>
            <person name="Blanco-Fernandez C."/>
            <person name="Garcia-Vazquez E."/>
            <person name="Machado-Schiaffino G."/>
        </authorList>
    </citation>
    <scope>NUCLEOTIDE SEQUENCE</scope>
    <source>
        <strain evidence="2">C29</strain>
        <tissue evidence="2">Fin</tissue>
    </source>
</reference>
<comment type="caution">
    <text evidence="2">The sequence shown here is derived from an EMBL/GenBank/DDBJ whole genome shotgun (WGS) entry which is preliminary data.</text>
</comment>
<organism evidence="2 3">
    <name type="scientific">Merluccius polli</name>
    <name type="common">Benguela hake</name>
    <name type="synonym">Merluccius cadenati</name>
    <dbReference type="NCBI Taxonomy" id="89951"/>
    <lineage>
        <taxon>Eukaryota</taxon>
        <taxon>Metazoa</taxon>
        <taxon>Chordata</taxon>
        <taxon>Craniata</taxon>
        <taxon>Vertebrata</taxon>
        <taxon>Euteleostomi</taxon>
        <taxon>Actinopterygii</taxon>
        <taxon>Neopterygii</taxon>
        <taxon>Teleostei</taxon>
        <taxon>Neoteleostei</taxon>
        <taxon>Acanthomorphata</taxon>
        <taxon>Zeiogadaria</taxon>
        <taxon>Gadariae</taxon>
        <taxon>Gadiformes</taxon>
        <taxon>Gadoidei</taxon>
        <taxon>Merlucciidae</taxon>
        <taxon>Merluccius</taxon>
    </lineage>
</organism>
<evidence type="ECO:0000256" key="1">
    <source>
        <dbReference type="SAM" id="MobiDB-lite"/>
    </source>
</evidence>
<dbReference type="EMBL" id="JAOPHQ010000852">
    <property type="protein sequence ID" value="KAK0153365.1"/>
    <property type="molecule type" value="Genomic_DNA"/>
</dbReference>
<feature type="compositionally biased region" description="Basic and acidic residues" evidence="1">
    <location>
        <begin position="109"/>
        <end position="118"/>
    </location>
</feature>
<keyword evidence="3" id="KW-1185">Reference proteome</keyword>
<proteinExistence type="predicted"/>
<name>A0AA47P9I7_MERPO</name>
<sequence length="118" mass="12812">MQNAAASLFTKTNRRAHIIPVLKSLHRFPVRSRVDFKVILLVFKSLNGQAHSMSLVDLPGPPVPDFLLFQGRTRTKTYGEAASSVYGPVHLSLDPLTLSDGSSQPARQGGRERGSDAG</sequence>
<feature type="region of interest" description="Disordered" evidence="1">
    <location>
        <begin position="96"/>
        <end position="118"/>
    </location>
</feature>